<dbReference type="EMBL" id="UGVN01000001">
    <property type="protein sequence ID" value="SUE40214.1"/>
    <property type="molecule type" value="Genomic_DNA"/>
</dbReference>
<gene>
    <name evidence="2" type="ORF">APZ41_006265</name>
    <name evidence="3" type="ORF">NCTC13291_01773</name>
</gene>
<feature type="transmembrane region" description="Helical" evidence="1">
    <location>
        <begin position="12"/>
        <end position="32"/>
    </location>
</feature>
<feature type="transmembrane region" description="Helical" evidence="1">
    <location>
        <begin position="39"/>
        <end position="60"/>
    </location>
</feature>
<evidence type="ECO:0008006" key="6">
    <source>
        <dbReference type="Google" id="ProtNLM"/>
    </source>
</evidence>
<name>A0A1S8D8G7_9PROT</name>
<accession>A0A1S8D8G7</accession>
<dbReference type="STRING" id="207340.APZ41_006265"/>
<evidence type="ECO:0000256" key="1">
    <source>
        <dbReference type="SAM" id="Phobius"/>
    </source>
</evidence>
<reference evidence="3 5" key="2">
    <citation type="submission" date="2018-06" db="EMBL/GenBank/DDBJ databases">
        <authorList>
            <consortium name="Pathogen Informatics"/>
            <person name="Doyle S."/>
        </authorList>
    </citation>
    <scope>NUCLEOTIDE SEQUENCE [LARGE SCALE GENOMIC DNA]</scope>
    <source>
        <strain evidence="3 5">NCTC13291</strain>
    </source>
</reference>
<dbReference type="AlphaFoldDB" id="A0A1S8D8G7"/>
<proteinExistence type="predicted"/>
<feature type="transmembrane region" description="Helical" evidence="1">
    <location>
        <begin position="66"/>
        <end position="87"/>
    </location>
</feature>
<keyword evidence="1" id="KW-0812">Transmembrane</keyword>
<dbReference type="GeneID" id="99632821"/>
<keyword evidence="4" id="KW-1185">Reference proteome</keyword>
<evidence type="ECO:0000313" key="2">
    <source>
        <dbReference type="EMBL" id="ONH84034.1"/>
    </source>
</evidence>
<evidence type="ECO:0000313" key="5">
    <source>
        <dbReference type="Proteomes" id="UP000254919"/>
    </source>
</evidence>
<keyword evidence="1" id="KW-0472">Membrane</keyword>
<dbReference type="RefSeq" id="WP_019461896.1">
    <property type="nucleotide sequence ID" value="NZ_AP031462.1"/>
</dbReference>
<sequence length="91" mass="9472">MTGPLASPAGLWLLALGALVPAFAVPAAMAIRGRVGSRLVAAQLALSVATLILVAMSFAFDLPSIIDLPFALVLLSLPGTLVMTIFLERWL</sequence>
<evidence type="ECO:0000313" key="3">
    <source>
        <dbReference type="EMBL" id="SUE40214.1"/>
    </source>
</evidence>
<protein>
    <recommendedName>
        <fullName evidence="6">Multicomponent Na+:H+ antiporter subunit F</fullName>
    </recommendedName>
</protein>
<organism evidence="2 4">
    <name type="scientific">Roseomonas mucosa</name>
    <dbReference type="NCBI Taxonomy" id="207340"/>
    <lineage>
        <taxon>Bacteria</taxon>
        <taxon>Pseudomonadati</taxon>
        <taxon>Pseudomonadota</taxon>
        <taxon>Alphaproteobacteria</taxon>
        <taxon>Acetobacterales</taxon>
        <taxon>Roseomonadaceae</taxon>
        <taxon>Roseomonas</taxon>
    </lineage>
</organism>
<dbReference type="Proteomes" id="UP000254919">
    <property type="component" value="Unassembled WGS sequence"/>
</dbReference>
<dbReference type="Proteomes" id="UP000054844">
    <property type="component" value="Unassembled WGS sequence"/>
</dbReference>
<keyword evidence="1" id="KW-1133">Transmembrane helix</keyword>
<evidence type="ECO:0000313" key="4">
    <source>
        <dbReference type="Proteomes" id="UP000054844"/>
    </source>
</evidence>
<reference evidence="2 4" key="1">
    <citation type="submission" date="2016-12" db="EMBL/GenBank/DDBJ databases">
        <title>Draft genome sequence of Roseomonas mucosa strain AU37, isolated from a peripheral intravenous catheter.</title>
        <authorList>
            <person name="Choudhury M.A."/>
            <person name="Sidjabat H.E."/>
            <person name="Wailan A.M."/>
            <person name="Zhang L."/>
            <person name="Marsh N.M."/>
            <person name="Rickard C.M."/>
            <person name="Davies M."/>
            <person name="Mcmillan D.J."/>
        </authorList>
    </citation>
    <scope>NUCLEOTIDE SEQUENCE [LARGE SCALE GENOMIC DNA]</scope>
    <source>
        <strain evidence="2 4">SAVE376</strain>
    </source>
</reference>
<dbReference type="EMBL" id="LLWF02000013">
    <property type="protein sequence ID" value="ONH84034.1"/>
    <property type="molecule type" value="Genomic_DNA"/>
</dbReference>